<dbReference type="Gene3D" id="3.30.530.20">
    <property type="match status" value="1"/>
</dbReference>
<feature type="region of interest" description="Disordered" evidence="1">
    <location>
        <begin position="1554"/>
        <end position="1584"/>
    </location>
</feature>
<feature type="non-terminal residue" evidence="3">
    <location>
        <position position="1"/>
    </location>
</feature>
<keyword evidence="2" id="KW-0812">Transmembrane</keyword>
<dbReference type="EMBL" id="BRYB01001553">
    <property type="protein sequence ID" value="GMI28433.1"/>
    <property type="molecule type" value="Genomic_DNA"/>
</dbReference>
<gene>
    <name evidence="3" type="ORF">TeGR_g13344</name>
</gene>
<sequence length="1584" mass="179220">VTRKSPVLIAFETLTPTVINTLSKMNAPFHHKFFVKMQLLRHRASGARKEPPMEFPDLKGTFVISPSSFGCSNLTVNVVGIVLHERFARYEEVDAMIQEYWERSVIPVPPALRGPERELFAKHLKEFEEDVPAASWQRTPGTLAMSNSVFFFRTKKSAGAELPLGRSEASLDASATHVLCWLLHALTRDRVVDHEKHNGKNLLWISLEMPSKRSVLQASGVKMPPGVDNRVFAQWLCWDRQSNGDYVLAFTDYEDHPITTQTDQLERTLLSHKASTISVRGSARGMFRIKKLAPNVSSLTLTLTGDLGHPNKTSLVADHSARYGLSITSEMWAKFERNAYNVDAELRASHPDPPPFASLSPEIKRVINNTRDAFGDLSVAKRIGRDTGKLMTLRASARVEANAEQQLWMEMPSSNLRNKTWAKLAQNKGQRVEMLGKSECIVDCSALEAIQWFAAYTGRVRMKTQSSTVARIKISGENNNNAKFAVVKLLPFPLGKREFVFHQVVAREQNGRYVRVNANLESNGQVDYGRKFRTKRGSNYGYVEARPLPSFETDRCSCVMYTKIGTTGYEPNFFLLRYLPKLMSATNEAMELFSRDNDIDAADREILASRIKNERQLYLPEEREMLDLVSSKFLRSSTTFVMLPSPDPRVTMELAKKDGTEMRGTCVVDASVETCAAWWLHESRLHNSKDGLGKDFLDRTVVSVNRHSSEHHFVRVVPHKRKSRPRESYTRSVWRWDEGQTGLRVVFDSVQPPERFEPDTNHCIQTKMSALVLFEKLEDAAGDVPQTRVTLRHRYRDTLRLDEFRSLSARTAANIALGELDFLSAMRKSNDRSREVEGASQKAIVADLLGRRTHYSQGELELVGEGMAVFEKIQDLTSVRVASKMSPQFSARLSTAAGDGEIYAWSSTIVRASPVEIMAYAWNFSGRAYNKTRVFDVTTVVDFPNSHNKLVHSTSQPPAPFSRRDSVSRAIYKKAGSGYVMVMIPREAPECPVGNGVLRCKQPNALKMTKINESETKVELVVRRNKDDCEISRRLIPAYMRFSLAFLVQIQHDFLEGIEMDDYELADGRSIALRLLVPEPTHRDTKAPAWELVKDVVAKHVGLTELCEELPWFPALLEEIVKGSLHTSKPVTTKLECLDEEQARRIGKNLSSALKSRKTAVAGVFQWQNQNVSMVTLFDKHGWVEELVLVLAEEVLKLAPASISYEYDADPTGRRNNPSFYGYLPDDGKRRTTMYFLMMLNTTLLLAIRSLIVSLLLIANIGFFGAFLVFDLGVMLAVKIARDDLNYWVPVEGNVGLAISVTMRVVIKTVVDYTGVVQFRSPLDVGGLHWTLNLAFNYAAAFVIIPLFFKSSERSSAVSISQDDAFVMASNTTLAAVVTFTSFIFLMKSEYRSSFWSTERGASWPKKRFLQGENDAVRASVFEFNKGMWKEIAPQVEDWVRQGWREWQEERPPWFTDHWKAEVPEEWVPIEGKYDHKQARRNSLSLHEGIFGRDTDLSLAGDDDTEARGSHPRAKERKASMKKRKSAPRKSVVGLLMSAVAKAEVSEAAKRAEYAMKAKKDMEEKRSRRRSIEKERRSSRVEPA</sequence>
<dbReference type="Proteomes" id="UP001165060">
    <property type="component" value="Unassembled WGS sequence"/>
</dbReference>
<protein>
    <submittedName>
        <fullName evidence="3">Uncharacterized protein</fullName>
    </submittedName>
</protein>
<feature type="transmembrane region" description="Helical" evidence="2">
    <location>
        <begin position="1365"/>
        <end position="1386"/>
    </location>
</feature>
<dbReference type="InterPro" id="IPR023393">
    <property type="entry name" value="START-like_dom_sf"/>
</dbReference>
<feature type="compositionally biased region" description="Basic residues" evidence="1">
    <location>
        <begin position="1510"/>
        <end position="1528"/>
    </location>
</feature>
<evidence type="ECO:0000256" key="1">
    <source>
        <dbReference type="SAM" id="MobiDB-lite"/>
    </source>
</evidence>
<feature type="transmembrane region" description="Helical" evidence="2">
    <location>
        <begin position="1328"/>
        <end position="1349"/>
    </location>
</feature>
<proteinExistence type="predicted"/>
<name>A0ABQ6MKZ6_9STRA</name>
<evidence type="ECO:0000313" key="4">
    <source>
        <dbReference type="Proteomes" id="UP001165060"/>
    </source>
</evidence>
<feature type="transmembrane region" description="Helical" evidence="2">
    <location>
        <begin position="1287"/>
        <end position="1307"/>
    </location>
</feature>
<accession>A0ABQ6MKZ6</accession>
<feature type="region of interest" description="Disordered" evidence="1">
    <location>
        <begin position="1495"/>
        <end position="1530"/>
    </location>
</feature>
<evidence type="ECO:0000256" key="2">
    <source>
        <dbReference type="SAM" id="Phobius"/>
    </source>
</evidence>
<organism evidence="3 4">
    <name type="scientific">Tetraparma gracilis</name>
    <dbReference type="NCBI Taxonomy" id="2962635"/>
    <lineage>
        <taxon>Eukaryota</taxon>
        <taxon>Sar</taxon>
        <taxon>Stramenopiles</taxon>
        <taxon>Ochrophyta</taxon>
        <taxon>Bolidophyceae</taxon>
        <taxon>Parmales</taxon>
        <taxon>Triparmaceae</taxon>
        <taxon>Tetraparma</taxon>
    </lineage>
</organism>
<keyword evidence="2" id="KW-1133">Transmembrane helix</keyword>
<dbReference type="SUPFAM" id="SSF55961">
    <property type="entry name" value="Bet v1-like"/>
    <property type="match status" value="1"/>
</dbReference>
<feature type="transmembrane region" description="Helical" evidence="2">
    <location>
        <begin position="1263"/>
        <end position="1281"/>
    </location>
</feature>
<keyword evidence="2" id="KW-0472">Membrane</keyword>
<comment type="caution">
    <text evidence="3">The sequence shown here is derived from an EMBL/GenBank/DDBJ whole genome shotgun (WGS) entry which is preliminary data.</text>
</comment>
<reference evidence="3 4" key="1">
    <citation type="journal article" date="2023" name="Commun. Biol.">
        <title>Genome analysis of Parmales, the sister group of diatoms, reveals the evolutionary specialization of diatoms from phago-mixotrophs to photoautotrophs.</title>
        <authorList>
            <person name="Ban H."/>
            <person name="Sato S."/>
            <person name="Yoshikawa S."/>
            <person name="Yamada K."/>
            <person name="Nakamura Y."/>
            <person name="Ichinomiya M."/>
            <person name="Sato N."/>
            <person name="Blanc-Mathieu R."/>
            <person name="Endo H."/>
            <person name="Kuwata A."/>
            <person name="Ogata H."/>
        </authorList>
    </citation>
    <scope>NUCLEOTIDE SEQUENCE [LARGE SCALE GENOMIC DNA]</scope>
</reference>
<keyword evidence="4" id="KW-1185">Reference proteome</keyword>
<evidence type="ECO:0000313" key="3">
    <source>
        <dbReference type="EMBL" id="GMI28433.1"/>
    </source>
</evidence>